<gene>
    <name evidence="10" type="primary">recJ</name>
    <name evidence="10" type="ORF">RT717_23630</name>
</gene>
<dbReference type="GO" id="GO:0004527">
    <property type="term" value="F:exonuclease activity"/>
    <property type="evidence" value="ECO:0007669"/>
    <property type="project" value="UniProtKB-KW"/>
</dbReference>
<dbReference type="InterPro" id="IPR003156">
    <property type="entry name" value="DHHA1_dom"/>
</dbReference>
<organism evidence="10 11">
    <name type="scientific">Imperialibacter roseus</name>
    <dbReference type="NCBI Taxonomy" id="1324217"/>
    <lineage>
        <taxon>Bacteria</taxon>
        <taxon>Pseudomonadati</taxon>
        <taxon>Bacteroidota</taxon>
        <taxon>Cytophagia</taxon>
        <taxon>Cytophagales</taxon>
        <taxon>Flammeovirgaceae</taxon>
        <taxon>Imperialibacter</taxon>
    </lineage>
</organism>
<accession>A0ABZ0INE9</accession>
<dbReference type="InterPro" id="IPR001667">
    <property type="entry name" value="DDH_dom"/>
</dbReference>
<reference evidence="10 11" key="1">
    <citation type="journal article" date="2023" name="Microbiol. Resour. Announc.">
        <title>Complete Genome Sequence of Imperialibacter roseus strain P4T.</title>
        <authorList>
            <person name="Tizabi D.R."/>
            <person name="Bachvaroff T."/>
            <person name="Hill R.T."/>
        </authorList>
    </citation>
    <scope>NUCLEOTIDE SEQUENCE [LARGE SCALE GENOMIC DNA]</scope>
    <source>
        <strain evidence="10 11">P4T</strain>
    </source>
</reference>
<feature type="coiled-coil region" evidence="6">
    <location>
        <begin position="296"/>
        <end position="323"/>
    </location>
</feature>
<keyword evidence="3" id="KW-0540">Nuclease</keyword>
<keyword evidence="5 10" id="KW-0269">Exonuclease</keyword>
<evidence type="ECO:0000256" key="4">
    <source>
        <dbReference type="ARBA" id="ARBA00022801"/>
    </source>
</evidence>
<keyword evidence="6" id="KW-0175">Coiled coil</keyword>
<name>A0ABZ0INE9_9BACT</name>
<dbReference type="PANTHER" id="PTHR30255:SF2">
    <property type="entry name" value="SINGLE-STRANDED-DNA-SPECIFIC EXONUCLEASE RECJ"/>
    <property type="match status" value="1"/>
</dbReference>
<evidence type="ECO:0000256" key="1">
    <source>
        <dbReference type="ARBA" id="ARBA00005915"/>
    </source>
</evidence>
<evidence type="ECO:0000313" key="11">
    <source>
        <dbReference type="Proteomes" id="UP001302349"/>
    </source>
</evidence>
<evidence type="ECO:0000313" key="10">
    <source>
        <dbReference type="EMBL" id="WOK06071.1"/>
    </source>
</evidence>
<dbReference type="Pfam" id="PF02272">
    <property type="entry name" value="DHHA1"/>
    <property type="match status" value="1"/>
</dbReference>
<feature type="domain" description="RecJ OB" evidence="9">
    <location>
        <begin position="456"/>
        <end position="562"/>
    </location>
</feature>
<proteinExistence type="inferred from homology"/>
<keyword evidence="11" id="KW-1185">Reference proteome</keyword>
<feature type="domain" description="DDH" evidence="7">
    <location>
        <begin position="80"/>
        <end position="228"/>
    </location>
</feature>
<comment type="similarity">
    <text evidence="1">Belongs to the RecJ family.</text>
</comment>
<dbReference type="PANTHER" id="PTHR30255">
    <property type="entry name" value="SINGLE-STRANDED-DNA-SPECIFIC EXONUCLEASE RECJ"/>
    <property type="match status" value="1"/>
</dbReference>
<dbReference type="InterPro" id="IPR051673">
    <property type="entry name" value="SSDNA_exonuclease_RecJ"/>
</dbReference>
<sequence length="566" mass="62934">MSKRWVYKDLPDPETVHSLASGIKVSDTLAALLVQRGYSTFEETRAFFRPHLGQLHDPFLMKDMEKAVNRLSEAIFKKEKILIYGDYDVDGTTSVALAYGFLRKYHSNIDYYIPDRYDEGYGISETGVRWAAEQGFTLVIALDCGIKAVSKVELANSLGVDFIICDHHLPGPELPKAFAVLDPKRLDCNYPFDGLSGCGVGFKLMQAFAIQNTVDIQELYLYLDLVAVSIASDIVPVVGENRVLAYFGLQKLNKSPLPGLKALKNLSGIRGDVTVTRVVFGIGPRINAAGRIDHAGAAVELLLARTEEEAEELAAQLDIKNDLRKGFDENITKEALAIIEEEDQLKKSFSTVLYRENWHKGVIGIVASRCIEKFYRPTIILTESNSKATGSARSVVGFDVYEAIAECADLLDQYGGHKYAAGLTMNLDKVEAFKERFEEVVARRITPEMLEPIIDIDLAIPIEGINHKFFNILRQMAPFGPGNMQPVFVSTNVVAKSVKQLKDIHLKMFLSQEGSKASLEAIAFGFGEYYDAIANGTPFNVAYTIEENDFMGNKTMQLHIKDLKLD</sequence>
<dbReference type="InterPro" id="IPR041122">
    <property type="entry name" value="RecJ_OB"/>
</dbReference>
<dbReference type="Pfam" id="PF17768">
    <property type="entry name" value="RecJ_OB"/>
    <property type="match status" value="1"/>
</dbReference>
<keyword evidence="4" id="KW-0378">Hydrolase</keyword>
<dbReference type="InterPro" id="IPR038763">
    <property type="entry name" value="DHH_sf"/>
</dbReference>
<dbReference type="NCBIfam" id="TIGR00644">
    <property type="entry name" value="recJ"/>
    <property type="match status" value="1"/>
</dbReference>
<evidence type="ECO:0000259" key="8">
    <source>
        <dbReference type="Pfam" id="PF02272"/>
    </source>
</evidence>
<protein>
    <recommendedName>
        <fullName evidence="2">Single-stranded-DNA-specific exonuclease RecJ</fullName>
    </recommendedName>
</protein>
<feature type="domain" description="DHHA1" evidence="8">
    <location>
        <begin position="352"/>
        <end position="442"/>
    </location>
</feature>
<evidence type="ECO:0000256" key="5">
    <source>
        <dbReference type="ARBA" id="ARBA00022839"/>
    </source>
</evidence>
<evidence type="ECO:0000259" key="9">
    <source>
        <dbReference type="Pfam" id="PF17768"/>
    </source>
</evidence>
<dbReference type="Gene3D" id="3.90.1640.30">
    <property type="match status" value="1"/>
</dbReference>
<dbReference type="EMBL" id="CP136051">
    <property type="protein sequence ID" value="WOK06071.1"/>
    <property type="molecule type" value="Genomic_DNA"/>
</dbReference>
<dbReference type="RefSeq" id="WP_317488808.1">
    <property type="nucleotide sequence ID" value="NZ_CP136051.1"/>
</dbReference>
<dbReference type="InterPro" id="IPR004610">
    <property type="entry name" value="RecJ"/>
</dbReference>
<evidence type="ECO:0000259" key="7">
    <source>
        <dbReference type="Pfam" id="PF01368"/>
    </source>
</evidence>
<evidence type="ECO:0000256" key="3">
    <source>
        <dbReference type="ARBA" id="ARBA00022722"/>
    </source>
</evidence>
<dbReference type="Pfam" id="PF01368">
    <property type="entry name" value="DHH"/>
    <property type="match status" value="1"/>
</dbReference>
<dbReference type="Proteomes" id="UP001302349">
    <property type="component" value="Chromosome"/>
</dbReference>
<evidence type="ECO:0000256" key="6">
    <source>
        <dbReference type="SAM" id="Coils"/>
    </source>
</evidence>
<evidence type="ECO:0000256" key="2">
    <source>
        <dbReference type="ARBA" id="ARBA00019841"/>
    </source>
</evidence>
<dbReference type="Gene3D" id="3.10.310.30">
    <property type="match status" value="1"/>
</dbReference>
<dbReference type="SUPFAM" id="SSF64182">
    <property type="entry name" value="DHH phosphoesterases"/>
    <property type="match status" value="1"/>
</dbReference>